<comment type="cofactor">
    <cofactor evidence="1">
        <name>Ca(2+)</name>
        <dbReference type="ChEBI" id="CHEBI:29108"/>
    </cofactor>
</comment>
<dbReference type="Proteomes" id="UP000618931">
    <property type="component" value="Unassembled WGS sequence"/>
</dbReference>
<dbReference type="EMBL" id="JADQDM010000021">
    <property type="protein sequence ID" value="MBF9223972.1"/>
    <property type="molecule type" value="Genomic_DNA"/>
</dbReference>
<evidence type="ECO:0000259" key="4">
    <source>
        <dbReference type="Pfam" id="PF13521"/>
    </source>
</evidence>
<evidence type="ECO:0000313" key="5">
    <source>
        <dbReference type="EMBL" id="MBF9223972.1"/>
    </source>
</evidence>
<dbReference type="InterPro" id="IPR027417">
    <property type="entry name" value="P-loop_NTPase"/>
</dbReference>
<feature type="domain" description="NadR/Ttd14 AAA" evidence="4">
    <location>
        <begin position="22"/>
        <end position="176"/>
    </location>
</feature>
<dbReference type="InterPro" id="IPR037481">
    <property type="entry name" value="LacX"/>
</dbReference>
<name>A0ABS0IAM4_9BACT</name>
<dbReference type="Pfam" id="PF13521">
    <property type="entry name" value="AAA_28"/>
    <property type="match status" value="1"/>
</dbReference>
<dbReference type="PANTHER" id="PTHR37512:SF1">
    <property type="entry name" value="NADR_TTD14 AAA DOMAIN-CONTAINING PROTEIN"/>
    <property type="match status" value="1"/>
</dbReference>
<dbReference type="InterPro" id="IPR014718">
    <property type="entry name" value="GH-type_carb-bd"/>
</dbReference>
<keyword evidence="3" id="KW-0106">Calcium</keyword>
<evidence type="ECO:0000256" key="3">
    <source>
        <dbReference type="ARBA" id="ARBA00022837"/>
    </source>
</evidence>
<dbReference type="CDD" id="cd09024">
    <property type="entry name" value="Aldose_epim_lacX"/>
    <property type="match status" value="1"/>
</dbReference>
<dbReference type="SUPFAM" id="SSF52540">
    <property type="entry name" value="P-loop containing nucleoside triphosphate hydrolases"/>
    <property type="match status" value="1"/>
</dbReference>
<accession>A0ABS0IAM4</accession>
<keyword evidence="6" id="KW-1185">Reference proteome</keyword>
<dbReference type="Pfam" id="PF01263">
    <property type="entry name" value="Aldose_epim"/>
    <property type="match status" value="1"/>
</dbReference>
<dbReference type="PANTHER" id="PTHR37512">
    <property type="entry name" value="TRIFUNCTIONAL NAD BIOSYNTHESIS/REGULATOR PROTEIN NADR"/>
    <property type="match status" value="1"/>
</dbReference>
<proteinExistence type="predicted"/>
<gene>
    <name evidence="5" type="ORF">I2H31_22915</name>
</gene>
<dbReference type="RefSeq" id="WP_196295395.1">
    <property type="nucleotide sequence ID" value="NZ_JADQDM010000021.1"/>
</dbReference>
<dbReference type="InterPro" id="IPR052735">
    <property type="entry name" value="NAD_biosynth-regulator"/>
</dbReference>
<evidence type="ECO:0000256" key="1">
    <source>
        <dbReference type="ARBA" id="ARBA00001913"/>
    </source>
</evidence>
<reference evidence="5 6" key="1">
    <citation type="submission" date="2020-11" db="EMBL/GenBank/DDBJ databases">
        <authorList>
            <person name="Kim M.K."/>
        </authorList>
    </citation>
    <scope>NUCLEOTIDE SEQUENCE [LARGE SCALE GENOMIC DNA]</scope>
    <source>
        <strain evidence="5 6">BT662</strain>
    </source>
</reference>
<dbReference type="InterPro" id="IPR011013">
    <property type="entry name" value="Gal_mutarotase_sf_dom"/>
</dbReference>
<dbReference type="Gene3D" id="3.40.50.300">
    <property type="entry name" value="P-loop containing nucleotide triphosphate hydrolases"/>
    <property type="match status" value="1"/>
</dbReference>
<dbReference type="Gene3D" id="2.70.98.10">
    <property type="match status" value="1"/>
</dbReference>
<organism evidence="5 6">
    <name type="scientific">Hymenobacter ruricola</name>
    <dbReference type="NCBI Taxonomy" id="2791023"/>
    <lineage>
        <taxon>Bacteria</taxon>
        <taxon>Pseudomonadati</taxon>
        <taxon>Bacteroidota</taxon>
        <taxon>Cytophagia</taxon>
        <taxon>Cytophagales</taxon>
        <taxon>Hymenobacteraceae</taxon>
        <taxon>Hymenobacter</taxon>
    </lineage>
</organism>
<comment type="caution">
    <text evidence="5">The sequence shown here is derived from an EMBL/GenBank/DDBJ whole genome shotgun (WGS) entry which is preliminary data.</text>
</comment>
<sequence>MTAPLRRGFPSIPRLSALSLLRISLTGPESTGKSTLAAQLAAHYGTSFAPEYAREYLADTGPHYTLADIEEIARGQLRAEAEAVRTARHVVFCDSDLLVIKIWAEHAFGTCPEWILRRIDEQQYDLVLLMGVDLPWLPDPLREHPHLRQQFYDLYQRELRDRMSNFAEISGSGERRFAQARFLVDELLRTAETPSVLHEDPIPYATMPSHYTLRTPQCCATFAARGAELTSLVTTANDLEYVWPGDPAVWARHAPVLFPLVGRLPGDAYHYQGRDYKLPQHGFARDQEFAVLRHDETELVFQLQHDETTQTVFPFAFELTITYVLRGTELTVRWDVRNPAATQPLLFSIGAHPAVRCPLLPGEAFEDYYFEFDHPVTLERHLLQGGLLTGQTAAVLNEERELPLSYELFADDALVFKHYDFSGLVLRSRKSAHFVRFQFDGFPYLGLWTKGPGAGFVCVEPWYGVASPAGEPGELRDKEGILTLEPGQVFTAAYTIEVS</sequence>
<comment type="subunit">
    <text evidence="2">Monomer.</text>
</comment>
<dbReference type="InterPro" id="IPR038727">
    <property type="entry name" value="NadR/Ttd14_AAA_dom"/>
</dbReference>
<evidence type="ECO:0000313" key="6">
    <source>
        <dbReference type="Proteomes" id="UP000618931"/>
    </source>
</evidence>
<protein>
    <submittedName>
        <fullName evidence="5">AAA family ATPase</fullName>
    </submittedName>
</protein>
<dbReference type="SUPFAM" id="SSF74650">
    <property type="entry name" value="Galactose mutarotase-like"/>
    <property type="match status" value="1"/>
</dbReference>
<evidence type="ECO:0000256" key="2">
    <source>
        <dbReference type="ARBA" id="ARBA00011245"/>
    </source>
</evidence>
<dbReference type="InterPro" id="IPR008183">
    <property type="entry name" value="Aldose_1/G6P_1-epimerase"/>
</dbReference>